<dbReference type="RefSeq" id="WP_145262653.1">
    <property type="nucleotide sequence ID" value="NZ_CP036279.1"/>
</dbReference>
<feature type="domain" description="Circularly permuted ATP-grasp type 2" evidence="2">
    <location>
        <begin position="103"/>
        <end position="478"/>
    </location>
</feature>
<dbReference type="Pfam" id="PF04168">
    <property type="entry name" value="Alpha-E"/>
    <property type="match status" value="1"/>
</dbReference>
<evidence type="ECO:0000313" key="4">
    <source>
        <dbReference type="Proteomes" id="UP000317093"/>
    </source>
</evidence>
<accession>A0A518BBU5</accession>
<proteinExistence type="predicted"/>
<gene>
    <name evidence="3" type="ORF">Pan216_53290</name>
</gene>
<dbReference type="Pfam" id="PF14403">
    <property type="entry name" value="CP_ATPgrasp_2"/>
    <property type="match status" value="1"/>
</dbReference>
<evidence type="ECO:0000259" key="2">
    <source>
        <dbReference type="Pfam" id="PF14403"/>
    </source>
</evidence>
<dbReference type="InterPro" id="IPR051680">
    <property type="entry name" value="ATP-dep_Glu-Cys_Ligase-2"/>
</dbReference>
<keyword evidence="4" id="KW-1185">Reference proteome</keyword>
<sequence>MTNKASVSQGDLADSVSARTVSAHGLFAGYEPRSNTYDEHFSQKGVARKHVELFGEEFARIRPAEFRERWRQAQRLVHENGITYSPFGDPHDQPRPWNLDAIPLLISSQEWRVVSAALEQRAVLLNRILADLYGPQELLRRGLLPPEILFSHPGFHRPLHGQRVPDDVFLHLYAADLARAPDGKWWILADRTEAPSGTGYALENRLVISRMLPDIFRKCHTERLAPYFIALQEKLHSLARQHRDNPRIVLLTNGPDHAHYFEDAYLARYLGYTLVEGGDLALRNNQVMLKTLGGLLPIDVILRRPNSGSCDPLELEGDSQVGAAGLLQAVRCGNVSFANALGSGLVESPIFMAFLPQLARILLGESLKIPGVATWWCGDPSVLKFVLERLDRVTIRPAFRQRGGGKRMSERLNSLPREELAARIKARPRDYVAQEQVSRSSCPAWMDRTMVPAHVTLRAFLVSSNDSYKVMQGGLARISPSTQPPPASSWEGEGSKDTWILSEGPVRPITLLQKPGHAIELRRGGVELPSRVADNLYWLGRNLERADAAARVLRALTLRLTSEIPWAAMVEIPVLLRVVAEQGQIEPGYVVDGIKEHLPSIERVLPNIVFDLSQPMSLRSTIERLCRSASIVRDRISVDSWHIIHRIDERFRPSATGHVDLSSLIELFDEVIIDLAAFGGMVMESMTRTHSWRFLDIGRRVERCMQTIGLVKSSFVDVGQVQGPILEALLEVADSRMTYRSRYLANLQMAAVLDLVLTDETNPRSLAHQLLQLVRHVEALPRDRSKPLYGTEQRLAMAALHAIRMADVHELARFDQFEEDDPLRNLMTELEVTLPRLSDAISHKYLMHVGPAQQLSTIRPE</sequence>
<reference evidence="3 4" key="1">
    <citation type="submission" date="2019-02" db="EMBL/GenBank/DDBJ databases">
        <title>Deep-cultivation of Planctomycetes and their phenomic and genomic characterization uncovers novel biology.</title>
        <authorList>
            <person name="Wiegand S."/>
            <person name="Jogler M."/>
            <person name="Boedeker C."/>
            <person name="Pinto D."/>
            <person name="Vollmers J."/>
            <person name="Rivas-Marin E."/>
            <person name="Kohn T."/>
            <person name="Peeters S.H."/>
            <person name="Heuer A."/>
            <person name="Rast P."/>
            <person name="Oberbeckmann S."/>
            <person name="Bunk B."/>
            <person name="Jeske O."/>
            <person name="Meyerdierks A."/>
            <person name="Storesund J.E."/>
            <person name="Kallscheuer N."/>
            <person name="Luecker S."/>
            <person name="Lage O.M."/>
            <person name="Pohl T."/>
            <person name="Merkel B.J."/>
            <person name="Hornburger P."/>
            <person name="Mueller R.-W."/>
            <person name="Bruemmer F."/>
            <person name="Labrenz M."/>
            <person name="Spormann A.M."/>
            <person name="Op den Camp H."/>
            <person name="Overmann J."/>
            <person name="Amann R."/>
            <person name="Jetten M.S.M."/>
            <person name="Mascher T."/>
            <person name="Medema M.H."/>
            <person name="Devos D.P."/>
            <person name="Kaster A.-K."/>
            <person name="Ovreas L."/>
            <person name="Rohde M."/>
            <person name="Galperin M.Y."/>
            <person name="Jogler C."/>
        </authorList>
    </citation>
    <scope>NUCLEOTIDE SEQUENCE [LARGE SCALE GENOMIC DNA]</scope>
    <source>
        <strain evidence="3 4">Pan216</strain>
    </source>
</reference>
<dbReference type="Gene3D" id="3.40.50.11290">
    <property type="match status" value="1"/>
</dbReference>
<evidence type="ECO:0000313" key="3">
    <source>
        <dbReference type="EMBL" id="QDU64439.1"/>
    </source>
</evidence>
<dbReference type="OrthoDB" id="9803842at2"/>
<feature type="domain" description="DUF403" evidence="1">
    <location>
        <begin position="528"/>
        <end position="846"/>
    </location>
</feature>
<dbReference type="SUPFAM" id="SSF56059">
    <property type="entry name" value="Glutathione synthetase ATP-binding domain-like"/>
    <property type="match status" value="1"/>
</dbReference>
<dbReference type="KEGG" id="knv:Pan216_53290"/>
<dbReference type="InterPro" id="IPR025841">
    <property type="entry name" value="CP_ATPgrasp_2"/>
</dbReference>
<dbReference type="InterPro" id="IPR007296">
    <property type="entry name" value="DUF403"/>
</dbReference>
<evidence type="ECO:0000259" key="1">
    <source>
        <dbReference type="Pfam" id="PF04168"/>
    </source>
</evidence>
<dbReference type="Gene3D" id="3.30.1490.270">
    <property type="match status" value="1"/>
</dbReference>
<dbReference type="AlphaFoldDB" id="A0A518BBU5"/>
<dbReference type="PANTHER" id="PTHR34595:SF2">
    <property type="entry name" value="BLR2978 PROTEIN"/>
    <property type="match status" value="1"/>
</dbReference>
<protein>
    <submittedName>
        <fullName evidence="3">Uncharacterized protein</fullName>
    </submittedName>
</protein>
<dbReference type="PANTHER" id="PTHR34595">
    <property type="entry name" value="BLR5612 PROTEIN"/>
    <property type="match status" value="1"/>
</dbReference>
<dbReference type="Proteomes" id="UP000317093">
    <property type="component" value="Chromosome"/>
</dbReference>
<organism evidence="3 4">
    <name type="scientific">Kolteria novifilia</name>
    <dbReference type="NCBI Taxonomy" id="2527975"/>
    <lineage>
        <taxon>Bacteria</taxon>
        <taxon>Pseudomonadati</taxon>
        <taxon>Planctomycetota</taxon>
        <taxon>Planctomycetia</taxon>
        <taxon>Kolteriales</taxon>
        <taxon>Kolteriaceae</taxon>
        <taxon>Kolteria</taxon>
    </lineage>
</organism>
<name>A0A518BBU5_9BACT</name>
<dbReference type="EMBL" id="CP036279">
    <property type="protein sequence ID" value="QDU64439.1"/>
    <property type="molecule type" value="Genomic_DNA"/>
</dbReference>